<feature type="domain" description="O-antigen ligase-related" evidence="6">
    <location>
        <begin position="216"/>
        <end position="353"/>
    </location>
</feature>
<dbReference type="Pfam" id="PF04932">
    <property type="entry name" value="Wzy_C"/>
    <property type="match status" value="1"/>
</dbReference>
<feature type="transmembrane region" description="Helical" evidence="5">
    <location>
        <begin position="255"/>
        <end position="273"/>
    </location>
</feature>
<evidence type="ECO:0000313" key="7">
    <source>
        <dbReference type="EMBL" id="ACL66158.1"/>
    </source>
</evidence>
<dbReference type="KEGG" id="acp:A2cp1_2821"/>
<accession>B8JE93</accession>
<feature type="transmembrane region" description="Helical" evidence="5">
    <location>
        <begin position="32"/>
        <end position="51"/>
    </location>
</feature>
<feature type="transmembrane region" description="Helical" evidence="5">
    <location>
        <begin position="145"/>
        <end position="162"/>
    </location>
</feature>
<keyword evidence="8" id="KW-1185">Reference proteome</keyword>
<evidence type="ECO:0000256" key="2">
    <source>
        <dbReference type="ARBA" id="ARBA00022692"/>
    </source>
</evidence>
<dbReference type="EMBL" id="CP001359">
    <property type="protein sequence ID" value="ACL66158.1"/>
    <property type="molecule type" value="Genomic_DNA"/>
</dbReference>
<dbReference type="RefSeq" id="WP_012633914.1">
    <property type="nucleotide sequence ID" value="NC_011891.1"/>
</dbReference>
<sequence length="434" mass="46205">MRARAEAASLDVALLAREAGLERASRRWSRTAHAAALGFVAMLYASPMYWWPELERLRLGFVTMALCAAAVVAHRLSSGERIRLGGGGSLLLLAYLAFIPLSLTWTLSRPDTLHAVVDGAKMAVVFVAIQNALDAPSRLGRFLRVAALASLGPALGGVWVWANDDHLVEGFRTHWRGLYGDPNRLAMSLVAVLPFALLGAMRARRPAARVGFAGVVAAQVAAIVLTHSRSGAVAAALAALLFLLRGRGARLRGPLAAGALLAGVVALAPQSFWERSRTIADYRDDASVAGREHAWKVLGNIVDERPLSGVGAGAFLASWARYAPLEAGGRRYVAHNLLLEIVGDLGIIAFGLFAAFVAWLLWQTWRAGDDPLVGPEARAVFAGLAGYLVCEMANGYSLSWFLYFLFACAVAAVRLARVRAAAGERAAPAPAPGW</sequence>
<reference evidence="7" key="1">
    <citation type="submission" date="2009-01" db="EMBL/GenBank/DDBJ databases">
        <title>Complete sequence of Anaeromyxobacter dehalogenans 2CP-1.</title>
        <authorList>
            <consortium name="US DOE Joint Genome Institute"/>
            <person name="Lucas S."/>
            <person name="Copeland A."/>
            <person name="Lapidus A."/>
            <person name="Glavina del Rio T."/>
            <person name="Dalin E."/>
            <person name="Tice H."/>
            <person name="Bruce D."/>
            <person name="Goodwin L."/>
            <person name="Pitluck S."/>
            <person name="Saunders E."/>
            <person name="Brettin T."/>
            <person name="Detter J.C."/>
            <person name="Han C."/>
            <person name="Larimer F."/>
            <person name="Land M."/>
            <person name="Hauser L."/>
            <person name="Kyrpides N."/>
            <person name="Ovchinnikova G."/>
            <person name="Beliaev A.S."/>
            <person name="Richardson P."/>
        </authorList>
    </citation>
    <scope>NUCLEOTIDE SEQUENCE</scope>
    <source>
        <strain evidence="7">2CP-1</strain>
    </source>
</reference>
<feature type="transmembrane region" description="Helical" evidence="5">
    <location>
        <begin position="57"/>
        <end position="76"/>
    </location>
</feature>
<dbReference type="PANTHER" id="PTHR37422:SF13">
    <property type="entry name" value="LIPOPOLYSACCHARIDE BIOSYNTHESIS PROTEIN PA4999-RELATED"/>
    <property type="match status" value="1"/>
</dbReference>
<feature type="transmembrane region" description="Helical" evidence="5">
    <location>
        <begin position="398"/>
        <end position="416"/>
    </location>
</feature>
<organism evidence="7 8">
    <name type="scientific">Anaeromyxobacter dehalogenans (strain ATCC BAA-258 / DSM 21875 / 2CP-1)</name>
    <dbReference type="NCBI Taxonomy" id="455488"/>
    <lineage>
        <taxon>Bacteria</taxon>
        <taxon>Pseudomonadati</taxon>
        <taxon>Myxococcota</taxon>
        <taxon>Myxococcia</taxon>
        <taxon>Myxococcales</taxon>
        <taxon>Cystobacterineae</taxon>
        <taxon>Anaeromyxobacteraceae</taxon>
        <taxon>Anaeromyxobacter</taxon>
    </lineage>
</organism>
<feature type="transmembrane region" description="Helical" evidence="5">
    <location>
        <begin position="182"/>
        <end position="200"/>
    </location>
</feature>
<feature type="transmembrane region" description="Helical" evidence="5">
    <location>
        <begin position="231"/>
        <end position="248"/>
    </location>
</feature>
<dbReference type="InterPro" id="IPR007016">
    <property type="entry name" value="O-antigen_ligase-rel_domated"/>
</dbReference>
<evidence type="ECO:0000256" key="5">
    <source>
        <dbReference type="SAM" id="Phobius"/>
    </source>
</evidence>
<dbReference type="PANTHER" id="PTHR37422">
    <property type="entry name" value="TEICHURONIC ACID BIOSYNTHESIS PROTEIN TUAE"/>
    <property type="match status" value="1"/>
</dbReference>
<keyword evidence="4 5" id="KW-0472">Membrane</keyword>
<dbReference type="GO" id="GO:0016020">
    <property type="term" value="C:membrane"/>
    <property type="evidence" value="ECO:0007669"/>
    <property type="project" value="UniProtKB-SubCell"/>
</dbReference>
<keyword evidence="2 5" id="KW-0812">Transmembrane</keyword>
<gene>
    <name evidence="7" type="ordered locus">A2cp1_2821</name>
</gene>
<keyword evidence="3 5" id="KW-1133">Transmembrane helix</keyword>
<evidence type="ECO:0000256" key="3">
    <source>
        <dbReference type="ARBA" id="ARBA00022989"/>
    </source>
</evidence>
<dbReference type="HOGENOM" id="CLU_634078_0_0_7"/>
<protein>
    <submittedName>
        <fullName evidence="7">O-antigen polymerase</fullName>
    </submittedName>
</protein>
<dbReference type="Proteomes" id="UP000007089">
    <property type="component" value="Chromosome"/>
</dbReference>
<dbReference type="InterPro" id="IPR051533">
    <property type="entry name" value="WaaL-like"/>
</dbReference>
<comment type="subcellular location">
    <subcellularLocation>
        <location evidence="1">Membrane</location>
        <topology evidence="1">Multi-pass membrane protein</topology>
    </subcellularLocation>
</comment>
<evidence type="ECO:0000256" key="4">
    <source>
        <dbReference type="ARBA" id="ARBA00023136"/>
    </source>
</evidence>
<feature type="transmembrane region" description="Helical" evidence="5">
    <location>
        <begin position="88"/>
        <end position="107"/>
    </location>
</feature>
<dbReference type="AlphaFoldDB" id="B8JE93"/>
<feature type="transmembrane region" description="Helical" evidence="5">
    <location>
        <begin position="113"/>
        <end position="133"/>
    </location>
</feature>
<feature type="transmembrane region" description="Helical" evidence="5">
    <location>
        <begin position="337"/>
        <end position="362"/>
    </location>
</feature>
<evidence type="ECO:0000259" key="6">
    <source>
        <dbReference type="Pfam" id="PF04932"/>
    </source>
</evidence>
<evidence type="ECO:0000256" key="1">
    <source>
        <dbReference type="ARBA" id="ARBA00004141"/>
    </source>
</evidence>
<name>B8JE93_ANAD2</name>
<evidence type="ECO:0000313" key="8">
    <source>
        <dbReference type="Proteomes" id="UP000007089"/>
    </source>
</evidence>
<proteinExistence type="predicted"/>